<protein>
    <submittedName>
        <fullName evidence="1">Uncharacterized protein</fullName>
    </submittedName>
</protein>
<dbReference type="AlphaFoldDB" id="A0A075AW11"/>
<sequence length="96" mass="11005">MNFNEVLDRPISKPADTEHGIIADKMNQQDINVTSLTTFLVRHEPLYEASAKGDNDTGLYLEFSMSLIECLGKTLRRWEYILNLGVFLSEDIKIQE</sequence>
<gene>
    <name evidence="1" type="ORF">O9G_000784</name>
</gene>
<name>A0A075AW11_ROZAC</name>
<organism evidence="1 2">
    <name type="scientific">Rozella allomycis (strain CSF55)</name>
    <dbReference type="NCBI Taxonomy" id="988480"/>
    <lineage>
        <taxon>Eukaryota</taxon>
        <taxon>Fungi</taxon>
        <taxon>Fungi incertae sedis</taxon>
        <taxon>Cryptomycota</taxon>
        <taxon>Cryptomycota incertae sedis</taxon>
        <taxon>Rozella</taxon>
    </lineage>
</organism>
<evidence type="ECO:0000313" key="2">
    <source>
        <dbReference type="Proteomes" id="UP000030755"/>
    </source>
</evidence>
<proteinExistence type="predicted"/>
<dbReference type="HOGENOM" id="CLU_2360937_0_0_1"/>
<reference evidence="1 2" key="1">
    <citation type="journal article" date="2013" name="Curr. Biol.">
        <title>Shared signatures of parasitism and phylogenomics unite Cryptomycota and microsporidia.</title>
        <authorList>
            <person name="James T.Y."/>
            <person name="Pelin A."/>
            <person name="Bonen L."/>
            <person name="Ahrendt S."/>
            <person name="Sain D."/>
            <person name="Corradi N."/>
            <person name="Stajich J.E."/>
        </authorList>
    </citation>
    <scope>NUCLEOTIDE SEQUENCE [LARGE SCALE GENOMIC DNA]</scope>
    <source>
        <strain evidence="1 2">CSF55</strain>
    </source>
</reference>
<accession>A0A075AW11</accession>
<keyword evidence="2" id="KW-1185">Reference proteome</keyword>
<evidence type="ECO:0000313" key="1">
    <source>
        <dbReference type="EMBL" id="EPZ32709.1"/>
    </source>
</evidence>
<dbReference type="EMBL" id="KE561117">
    <property type="protein sequence ID" value="EPZ32709.1"/>
    <property type="molecule type" value="Genomic_DNA"/>
</dbReference>
<dbReference type="Proteomes" id="UP000030755">
    <property type="component" value="Unassembled WGS sequence"/>
</dbReference>